<dbReference type="AlphaFoldDB" id="A0A951UES6"/>
<feature type="signal peptide" evidence="2">
    <location>
        <begin position="1"/>
        <end position="22"/>
    </location>
</feature>
<proteinExistence type="predicted"/>
<sequence>MKYLFLVWALVFSLLFPSSAIAQAQQPYTLISGLGTHHHPVSTDNPEAQQFFDQGLNLMYAFNHDEAARSFKYAAELDPQLAMAYWGIALALGPNINLDVDSDRELAAYQAIQQAKALSTRASKQEQDYINALAKRYSNDSHAYLYKLAVDYKNAMADLVKRYPQDLDAKTLYAESLMDLHPWQLWTKDGKPLTDTEEIVAVLESVLQRDPNHPGANHYYIHAVEASLTPERALESAKRLENLVPAAGHLVHMPSHIYFRVGDYEGAMRSNAQAIAQDEVYIQKNHIQGVYPLMYYTHNVHFLAVAGAMAGRYQDAIQAADKLVTTATPFVSELPMVEGYLGTKILIQVRFSDWDAILKSSPPDDKLVTTKALWYFAHGMANAATGKVEDAVSDRTELLAAQKTIPAAATIGMSPASNILDIASNLLDAKIVKAKQDYESAIKLLETAVAQEDALNYMEPPDWYIPTREALGGALLAKGDYAAAEKVFRADLQKYPLNGRSLLGLQASLQALGKNDAAKLVEAEFTKAWKSTDTQLLVENF</sequence>
<dbReference type="Proteomes" id="UP000715781">
    <property type="component" value="Unassembled WGS sequence"/>
</dbReference>
<dbReference type="SUPFAM" id="SSF48452">
    <property type="entry name" value="TPR-like"/>
    <property type="match status" value="2"/>
</dbReference>
<dbReference type="InterPro" id="IPR019734">
    <property type="entry name" value="TPR_rpt"/>
</dbReference>
<name>A0A951UES6_9NOST</name>
<keyword evidence="2" id="KW-0732">Signal</keyword>
<dbReference type="PANTHER" id="PTHR45588">
    <property type="entry name" value="TPR DOMAIN-CONTAINING PROTEIN"/>
    <property type="match status" value="1"/>
</dbReference>
<evidence type="ECO:0008006" key="5">
    <source>
        <dbReference type="Google" id="ProtNLM"/>
    </source>
</evidence>
<dbReference type="PANTHER" id="PTHR45588:SF1">
    <property type="entry name" value="WW DOMAIN-CONTAINING PROTEIN"/>
    <property type="match status" value="1"/>
</dbReference>
<dbReference type="EMBL" id="JAHHHN010000002">
    <property type="protein sequence ID" value="MBW4560523.1"/>
    <property type="molecule type" value="Genomic_DNA"/>
</dbReference>
<keyword evidence="1" id="KW-0802">TPR repeat</keyword>
<dbReference type="InterPro" id="IPR011990">
    <property type="entry name" value="TPR-like_helical_dom_sf"/>
</dbReference>
<gene>
    <name evidence="3" type="ORF">KME32_05070</name>
</gene>
<feature type="repeat" description="TPR" evidence="1">
    <location>
        <begin position="48"/>
        <end position="81"/>
    </location>
</feature>
<comment type="caution">
    <text evidence="3">The sequence shown here is derived from an EMBL/GenBank/DDBJ whole genome shotgun (WGS) entry which is preliminary data.</text>
</comment>
<dbReference type="PROSITE" id="PS50005">
    <property type="entry name" value="TPR"/>
    <property type="match status" value="1"/>
</dbReference>
<evidence type="ECO:0000256" key="2">
    <source>
        <dbReference type="SAM" id="SignalP"/>
    </source>
</evidence>
<reference evidence="3" key="2">
    <citation type="journal article" date="2022" name="Microbiol. Resour. Announc.">
        <title>Metagenome Sequencing to Explore Phylogenomics of Terrestrial Cyanobacteria.</title>
        <authorList>
            <person name="Ward R.D."/>
            <person name="Stajich J.E."/>
            <person name="Johansen J.R."/>
            <person name="Huntemann M."/>
            <person name="Clum A."/>
            <person name="Foster B."/>
            <person name="Foster B."/>
            <person name="Roux S."/>
            <person name="Palaniappan K."/>
            <person name="Varghese N."/>
            <person name="Mukherjee S."/>
            <person name="Reddy T.B.K."/>
            <person name="Daum C."/>
            <person name="Copeland A."/>
            <person name="Chen I.A."/>
            <person name="Ivanova N.N."/>
            <person name="Kyrpides N.C."/>
            <person name="Shapiro N."/>
            <person name="Eloe-Fadrosh E.A."/>
            <person name="Pietrasiak N."/>
        </authorList>
    </citation>
    <scope>NUCLEOTIDE SEQUENCE</scope>
    <source>
        <strain evidence="3">JT2-VF2</strain>
    </source>
</reference>
<feature type="chain" id="PRO_5037429963" description="Tetratricopeptide repeat protein" evidence="2">
    <location>
        <begin position="23"/>
        <end position="541"/>
    </location>
</feature>
<evidence type="ECO:0000313" key="3">
    <source>
        <dbReference type="EMBL" id="MBW4560523.1"/>
    </source>
</evidence>
<dbReference type="Gene3D" id="1.25.40.10">
    <property type="entry name" value="Tetratricopeptide repeat domain"/>
    <property type="match status" value="2"/>
</dbReference>
<protein>
    <recommendedName>
        <fullName evidence="5">Tetratricopeptide repeat protein</fullName>
    </recommendedName>
</protein>
<accession>A0A951UES6</accession>
<organism evidence="3 4">
    <name type="scientific">Mojavia pulchra JT2-VF2</name>
    <dbReference type="NCBI Taxonomy" id="287848"/>
    <lineage>
        <taxon>Bacteria</taxon>
        <taxon>Bacillati</taxon>
        <taxon>Cyanobacteriota</taxon>
        <taxon>Cyanophyceae</taxon>
        <taxon>Nostocales</taxon>
        <taxon>Nostocaceae</taxon>
    </lineage>
</organism>
<evidence type="ECO:0000256" key="1">
    <source>
        <dbReference type="PROSITE-ProRule" id="PRU00339"/>
    </source>
</evidence>
<evidence type="ECO:0000313" key="4">
    <source>
        <dbReference type="Proteomes" id="UP000715781"/>
    </source>
</evidence>
<reference evidence="3" key="1">
    <citation type="submission" date="2021-05" db="EMBL/GenBank/DDBJ databases">
        <authorList>
            <person name="Pietrasiak N."/>
            <person name="Ward R."/>
            <person name="Stajich J.E."/>
            <person name="Kurbessoian T."/>
        </authorList>
    </citation>
    <scope>NUCLEOTIDE SEQUENCE</scope>
    <source>
        <strain evidence="3">JT2-VF2</strain>
    </source>
</reference>